<reference evidence="2 3" key="1">
    <citation type="submission" date="2014-03" db="EMBL/GenBank/DDBJ databases">
        <title>Complete genome sequence of Pseudomonas stutzeri 19SMN4.</title>
        <authorList>
            <person name="Brunet-Galmes I."/>
            <person name="Nogales B."/>
            <person name="Busquets A."/>
            <person name="Pena A."/>
            <person name="Gomila M."/>
            <person name="Garcia-Valdes E."/>
            <person name="Lalucat J."/>
            <person name="Bennasar A."/>
            <person name="Bosch R."/>
        </authorList>
    </citation>
    <scope>NUCLEOTIDE SEQUENCE [LARGE SCALE GENOMIC DNA]</scope>
    <source>
        <strain evidence="2 3">19SMN4</strain>
    </source>
</reference>
<dbReference type="Proteomes" id="UP000025238">
    <property type="component" value="Chromosome"/>
</dbReference>
<dbReference type="KEGG" id="pstu:UIB01_06410"/>
<dbReference type="PATRIC" id="fig|316.97.peg.1294"/>
<evidence type="ECO:0000313" key="2">
    <source>
        <dbReference type="EMBL" id="AHY42134.1"/>
    </source>
</evidence>
<gene>
    <name evidence="2" type="ORF">UIB01_06410</name>
</gene>
<protein>
    <recommendedName>
        <fullName evidence="4">Soluble cytochrome b562</fullName>
    </recommendedName>
</protein>
<proteinExistence type="predicted"/>
<organism evidence="2 3">
    <name type="scientific">Stutzerimonas stutzeri</name>
    <name type="common">Pseudomonas stutzeri</name>
    <dbReference type="NCBI Taxonomy" id="316"/>
    <lineage>
        <taxon>Bacteria</taxon>
        <taxon>Pseudomonadati</taxon>
        <taxon>Pseudomonadota</taxon>
        <taxon>Gammaproteobacteria</taxon>
        <taxon>Pseudomonadales</taxon>
        <taxon>Pseudomonadaceae</taxon>
        <taxon>Stutzerimonas</taxon>
    </lineage>
</organism>
<evidence type="ECO:0008006" key="4">
    <source>
        <dbReference type="Google" id="ProtNLM"/>
    </source>
</evidence>
<name>A0A023WQR2_STUST</name>
<evidence type="ECO:0000256" key="1">
    <source>
        <dbReference type="SAM" id="SignalP"/>
    </source>
</evidence>
<dbReference type="AlphaFoldDB" id="A0A023WQR2"/>
<dbReference type="EMBL" id="CP007509">
    <property type="protein sequence ID" value="AHY42134.1"/>
    <property type="molecule type" value="Genomic_DNA"/>
</dbReference>
<evidence type="ECO:0000313" key="3">
    <source>
        <dbReference type="Proteomes" id="UP000025238"/>
    </source>
</evidence>
<accession>A0A023WQR2</accession>
<keyword evidence="1" id="KW-0732">Signal</keyword>
<feature type="signal peptide" evidence="1">
    <location>
        <begin position="1"/>
        <end position="22"/>
    </location>
</feature>
<dbReference type="Pfam" id="PF20531">
    <property type="entry name" value="DUF6746"/>
    <property type="match status" value="1"/>
</dbReference>
<sequence>MKTLIRTAILALTTIVAGHALADAQPSRNLAEAVKNFSDYNNRLEQAMAQGLTPESMAQIHELTYTLKDALDKINEEMGDLTDTLEEIHIASEAKDAEEVESHTTDYLKTARTVIK</sequence>
<feature type="chain" id="PRO_5001525739" description="Soluble cytochrome b562" evidence="1">
    <location>
        <begin position="23"/>
        <end position="116"/>
    </location>
</feature>
<dbReference type="InterPro" id="IPR046634">
    <property type="entry name" value="DUF6746"/>
</dbReference>